<dbReference type="Pfam" id="PF12819">
    <property type="entry name" value="Malectin_like"/>
    <property type="match status" value="1"/>
</dbReference>
<accession>A0ABD0ZI25</accession>
<protein>
    <submittedName>
        <fullName evidence="13">Receptor-like protein kinase</fullName>
    </submittedName>
</protein>
<dbReference type="GO" id="GO:0004674">
    <property type="term" value="F:protein serine/threonine kinase activity"/>
    <property type="evidence" value="ECO:0007669"/>
    <property type="project" value="UniProtKB-KW"/>
</dbReference>
<evidence type="ECO:0000256" key="3">
    <source>
        <dbReference type="ARBA" id="ARBA00022679"/>
    </source>
</evidence>
<evidence type="ECO:0000256" key="2">
    <source>
        <dbReference type="ARBA" id="ARBA00022527"/>
    </source>
</evidence>
<sequence length="166" mass="19087">MLNLTFKPSLYSLAFVNGIEIVSMPDLFYSKGGFDNKIINVGSVAEFEIDNSTAFETIHRRNVGGEMVSDVRDSGMFRWWYPDEDFQMKGVVVSIPQAKIKYTDKTPAYVAPEDVYATSRSMGLTNEYLRHNLEMNMTWYFTVDVGYTYLVRLHFFETSLEVNGTH</sequence>
<comment type="caution">
    <text evidence="13">The sequence shown here is derived from an EMBL/GenBank/DDBJ whole genome shotgun (WGS) entry which is preliminary data.</text>
</comment>
<dbReference type="PANTHER" id="PTHR34590:SF5">
    <property type="entry name" value="OS04G0586500 PROTEIN"/>
    <property type="match status" value="1"/>
</dbReference>
<reference evidence="13 14" key="1">
    <citation type="submission" date="2024-04" db="EMBL/GenBank/DDBJ databases">
        <title>Genome assembly C_amara_ONT_v2.</title>
        <authorList>
            <person name="Yant L."/>
            <person name="Moore C."/>
            <person name="Slenker M."/>
        </authorList>
    </citation>
    <scope>NUCLEOTIDE SEQUENCE [LARGE SCALE GENOMIC DNA]</scope>
    <source>
        <tissue evidence="13">Leaf</tissue>
    </source>
</reference>
<name>A0ABD0ZI25_CARAN</name>
<dbReference type="Gene3D" id="2.60.120.430">
    <property type="entry name" value="Galactose-binding lectin"/>
    <property type="match status" value="1"/>
</dbReference>
<keyword evidence="4" id="KW-0812">Transmembrane</keyword>
<dbReference type="EMBL" id="JBANAX010000755">
    <property type="protein sequence ID" value="KAL1194329.1"/>
    <property type="molecule type" value="Genomic_DNA"/>
</dbReference>
<evidence type="ECO:0000256" key="6">
    <source>
        <dbReference type="ARBA" id="ARBA00022741"/>
    </source>
</evidence>
<evidence type="ECO:0000256" key="1">
    <source>
        <dbReference type="ARBA" id="ARBA00004479"/>
    </source>
</evidence>
<evidence type="ECO:0000256" key="11">
    <source>
        <dbReference type="ARBA" id="ARBA00023180"/>
    </source>
</evidence>
<dbReference type="GO" id="GO:0005524">
    <property type="term" value="F:ATP binding"/>
    <property type="evidence" value="ECO:0007669"/>
    <property type="project" value="UniProtKB-KW"/>
</dbReference>
<evidence type="ECO:0000256" key="8">
    <source>
        <dbReference type="ARBA" id="ARBA00022840"/>
    </source>
</evidence>
<dbReference type="InterPro" id="IPR024788">
    <property type="entry name" value="Malectin-like_Carb-bd_dom"/>
</dbReference>
<dbReference type="AlphaFoldDB" id="A0ABD0ZI25"/>
<dbReference type="GO" id="GO:0016020">
    <property type="term" value="C:membrane"/>
    <property type="evidence" value="ECO:0007669"/>
    <property type="project" value="UniProtKB-SubCell"/>
</dbReference>
<feature type="domain" description="Malectin-like" evidence="12">
    <location>
        <begin position="12"/>
        <end position="159"/>
    </location>
</feature>
<dbReference type="PANTHER" id="PTHR34590">
    <property type="entry name" value="OS03G0124300 PROTEIN-RELATED"/>
    <property type="match status" value="1"/>
</dbReference>
<evidence type="ECO:0000256" key="7">
    <source>
        <dbReference type="ARBA" id="ARBA00022777"/>
    </source>
</evidence>
<keyword evidence="2" id="KW-0723">Serine/threonine-protein kinase</keyword>
<dbReference type="Proteomes" id="UP001558713">
    <property type="component" value="Unassembled WGS sequence"/>
</dbReference>
<evidence type="ECO:0000256" key="10">
    <source>
        <dbReference type="ARBA" id="ARBA00023136"/>
    </source>
</evidence>
<evidence type="ECO:0000313" key="14">
    <source>
        <dbReference type="Proteomes" id="UP001558713"/>
    </source>
</evidence>
<evidence type="ECO:0000313" key="13">
    <source>
        <dbReference type="EMBL" id="KAL1194329.1"/>
    </source>
</evidence>
<keyword evidence="10" id="KW-0472">Membrane</keyword>
<evidence type="ECO:0000256" key="5">
    <source>
        <dbReference type="ARBA" id="ARBA00022729"/>
    </source>
</evidence>
<evidence type="ECO:0000259" key="12">
    <source>
        <dbReference type="Pfam" id="PF12819"/>
    </source>
</evidence>
<keyword evidence="9" id="KW-1133">Transmembrane helix</keyword>
<keyword evidence="3" id="KW-0808">Transferase</keyword>
<comment type="subcellular location">
    <subcellularLocation>
        <location evidence="1">Membrane</location>
        <topology evidence="1">Single-pass type I membrane protein</topology>
    </subcellularLocation>
</comment>
<evidence type="ECO:0000256" key="9">
    <source>
        <dbReference type="ARBA" id="ARBA00022989"/>
    </source>
</evidence>
<gene>
    <name evidence="13" type="ORF">V5N11_003925</name>
</gene>
<proteinExistence type="predicted"/>
<keyword evidence="5" id="KW-0732">Signal</keyword>
<keyword evidence="8" id="KW-0067">ATP-binding</keyword>
<keyword evidence="6" id="KW-0547">Nucleotide-binding</keyword>
<evidence type="ECO:0000256" key="4">
    <source>
        <dbReference type="ARBA" id="ARBA00022692"/>
    </source>
</evidence>
<keyword evidence="11" id="KW-0325">Glycoprotein</keyword>
<organism evidence="13 14">
    <name type="scientific">Cardamine amara subsp. amara</name>
    <dbReference type="NCBI Taxonomy" id="228776"/>
    <lineage>
        <taxon>Eukaryota</taxon>
        <taxon>Viridiplantae</taxon>
        <taxon>Streptophyta</taxon>
        <taxon>Embryophyta</taxon>
        <taxon>Tracheophyta</taxon>
        <taxon>Spermatophyta</taxon>
        <taxon>Magnoliopsida</taxon>
        <taxon>eudicotyledons</taxon>
        <taxon>Gunneridae</taxon>
        <taxon>Pentapetalae</taxon>
        <taxon>rosids</taxon>
        <taxon>malvids</taxon>
        <taxon>Brassicales</taxon>
        <taxon>Brassicaceae</taxon>
        <taxon>Cardamineae</taxon>
        <taxon>Cardamine</taxon>
    </lineage>
</organism>
<keyword evidence="7" id="KW-0418">Kinase</keyword>
<keyword evidence="14" id="KW-1185">Reference proteome</keyword>
<dbReference type="InterPro" id="IPR045272">
    <property type="entry name" value="ANXUR1/2-like"/>
</dbReference>